<dbReference type="PROSITE" id="PS50188">
    <property type="entry name" value="B302_SPRY"/>
    <property type="match status" value="1"/>
</dbReference>
<evidence type="ECO:0000313" key="6">
    <source>
        <dbReference type="Proteomes" id="UP000187406"/>
    </source>
</evidence>
<dbReference type="PANTHER" id="PTHR10598:SF0">
    <property type="entry name" value="SET1_ASH2 HISTONE METHYLTRANSFERASE COMPLEX SUBUNIT ASH2"/>
    <property type="match status" value="1"/>
</dbReference>
<dbReference type="OrthoDB" id="10266026at2759"/>
<dbReference type="PANTHER" id="PTHR10598">
    <property type="entry name" value="SET1/ASH2 HISTONE METHYLTRANSFERASE COMPLEX SUBUNIT ASH2"/>
    <property type="match status" value="1"/>
</dbReference>
<accession>A0A1Q3BIZ8</accession>
<organism evidence="5 6">
    <name type="scientific">Cephalotus follicularis</name>
    <name type="common">Albany pitcher plant</name>
    <dbReference type="NCBI Taxonomy" id="3775"/>
    <lineage>
        <taxon>Eukaryota</taxon>
        <taxon>Viridiplantae</taxon>
        <taxon>Streptophyta</taxon>
        <taxon>Embryophyta</taxon>
        <taxon>Tracheophyta</taxon>
        <taxon>Spermatophyta</taxon>
        <taxon>Magnoliopsida</taxon>
        <taxon>eudicotyledons</taxon>
        <taxon>Gunneridae</taxon>
        <taxon>Pentapetalae</taxon>
        <taxon>rosids</taxon>
        <taxon>fabids</taxon>
        <taxon>Oxalidales</taxon>
        <taxon>Cephalotaceae</taxon>
        <taxon>Cephalotus</taxon>
    </lineage>
</organism>
<dbReference type="InterPro" id="IPR001870">
    <property type="entry name" value="B30.2/SPRY"/>
</dbReference>
<feature type="compositionally biased region" description="Acidic residues" evidence="3">
    <location>
        <begin position="74"/>
        <end position="83"/>
    </location>
</feature>
<dbReference type="InParanoid" id="A0A1Q3BIZ8"/>
<protein>
    <submittedName>
        <fullName evidence="5">SPRY domain-containing protein</fullName>
    </submittedName>
</protein>
<dbReference type="CDD" id="cd12872">
    <property type="entry name" value="SPRY_Ash2"/>
    <property type="match status" value="1"/>
</dbReference>
<name>A0A1Q3BIZ8_CEPFO</name>
<evidence type="ECO:0000256" key="2">
    <source>
        <dbReference type="ARBA" id="ARBA00023242"/>
    </source>
</evidence>
<feature type="compositionally biased region" description="Low complexity" evidence="3">
    <location>
        <begin position="19"/>
        <end position="33"/>
    </location>
</feature>
<dbReference type="FunFam" id="2.60.120.920:FF:000043">
    <property type="entry name" value="Protein TRAUCO"/>
    <property type="match status" value="1"/>
</dbReference>
<comment type="caution">
    <text evidence="5">The sequence shown here is derived from an EMBL/GenBank/DDBJ whole genome shotgun (WGS) entry which is preliminary data.</text>
</comment>
<comment type="subcellular location">
    <subcellularLocation>
        <location evidence="1">Nucleus</location>
    </subcellularLocation>
</comment>
<dbReference type="EMBL" id="BDDD01000591">
    <property type="protein sequence ID" value="GAV67898.1"/>
    <property type="molecule type" value="Genomic_DNA"/>
</dbReference>
<feature type="compositionally biased region" description="Basic residues" evidence="3">
    <location>
        <begin position="139"/>
        <end position="148"/>
    </location>
</feature>
<dbReference type="SMART" id="SM00449">
    <property type="entry name" value="SPRY"/>
    <property type="match status" value="1"/>
</dbReference>
<reference evidence="6" key="1">
    <citation type="submission" date="2016-04" db="EMBL/GenBank/DDBJ databases">
        <title>Cephalotus genome sequencing.</title>
        <authorList>
            <person name="Fukushima K."/>
            <person name="Hasebe M."/>
            <person name="Fang X."/>
        </authorList>
    </citation>
    <scope>NUCLEOTIDE SEQUENCE [LARGE SCALE GENOMIC DNA]</scope>
    <source>
        <strain evidence="6">cv. St1</strain>
    </source>
</reference>
<evidence type="ECO:0000313" key="5">
    <source>
        <dbReference type="EMBL" id="GAV67898.1"/>
    </source>
</evidence>
<feature type="compositionally biased region" description="Polar residues" evidence="3">
    <location>
        <begin position="34"/>
        <end position="51"/>
    </location>
</feature>
<keyword evidence="6" id="KW-1185">Reference proteome</keyword>
<dbReference type="GO" id="GO:0000976">
    <property type="term" value="F:transcription cis-regulatory region binding"/>
    <property type="evidence" value="ECO:0007669"/>
    <property type="project" value="TreeGrafter"/>
</dbReference>
<dbReference type="SUPFAM" id="SSF49899">
    <property type="entry name" value="Concanavalin A-like lectins/glucanases"/>
    <property type="match status" value="1"/>
</dbReference>
<evidence type="ECO:0000256" key="3">
    <source>
        <dbReference type="SAM" id="MobiDB-lite"/>
    </source>
</evidence>
<sequence length="418" mass="46652">MDSLQATYKDEEEEEEPTENPTTHQPPTITTTTESQNEPQKVANIETQNGTDPEPEPASDSLSDDDPVTKTSQNDDEDDDEEDPPPKKQKQLSSLTELEKPSLLPINETTPTPTPAPPTTTTTKKSAKKKNNNVWVTKTSRKGKKKTKPNTQNATPNEDTVLITPVPRFPDKNDDTPESKICLSKVYKAEKVELSDDRMTAGSSKGYRMVRATRGVVEGAWYFEIKVERLGETGHTRLGWSTEKGDLQAPVGYDGYSFGYRDIDGSKLHKALREKYGEEGYKEGDVIGFYVNLPEGGKYAPKAPHLVLYKGQRYVCAPDAKEDPPKVVHGSEISFFKNGVCQGVAFKDLFGGRYYPAASMYTLPNQPNCVVRFNFGPEFECFPGDFGWRPIPKPMFEVPYHGFDNHVENGIFHPGEKS</sequence>
<evidence type="ECO:0000256" key="1">
    <source>
        <dbReference type="ARBA" id="ARBA00004123"/>
    </source>
</evidence>
<feature type="compositionally biased region" description="Acidic residues" evidence="3">
    <location>
        <begin position="53"/>
        <end position="66"/>
    </location>
</feature>
<dbReference type="STRING" id="3775.A0A1Q3BIZ8"/>
<feature type="region of interest" description="Disordered" evidence="3">
    <location>
        <begin position="1"/>
        <end position="177"/>
    </location>
</feature>
<dbReference type="InterPro" id="IPR037353">
    <property type="entry name" value="ASH2"/>
</dbReference>
<gene>
    <name evidence="5" type="ORF">CFOL_v3_11401</name>
</gene>
<proteinExistence type="predicted"/>
<feature type="domain" description="B30.2/SPRY" evidence="4">
    <location>
        <begin position="161"/>
        <end position="380"/>
    </location>
</feature>
<dbReference type="Proteomes" id="UP000187406">
    <property type="component" value="Unassembled WGS sequence"/>
</dbReference>
<keyword evidence="2" id="KW-0539">Nucleus</keyword>
<dbReference type="GO" id="GO:0048188">
    <property type="term" value="C:Set1C/COMPASS complex"/>
    <property type="evidence" value="ECO:0007669"/>
    <property type="project" value="InterPro"/>
</dbReference>
<dbReference type="FunCoup" id="A0A1Q3BIZ8">
    <property type="interactions" value="1689"/>
</dbReference>
<evidence type="ECO:0000259" key="4">
    <source>
        <dbReference type="PROSITE" id="PS50188"/>
    </source>
</evidence>
<dbReference type="Pfam" id="PF00622">
    <property type="entry name" value="SPRY"/>
    <property type="match status" value="1"/>
</dbReference>
<dbReference type="InterPro" id="IPR013320">
    <property type="entry name" value="ConA-like_dom_sf"/>
</dbReference>
<dbReference type="InterPro" id="IPR003877">
    <property type="entry name" value="SPRY_dom"/>
</dbReference>
<dbReference type="Gene3D" id="2.60.120.920">
    <property type="match status" value="1"/>
</dbReference>
<dbReference type="AlphaFoldDB" id="A0A1Q3BIZ8"/>
<dbReference type="InterPro" id="IPR043136">
    <property type="entry name" value="B30.2/SPRY_sf"/>
</dbReference>